<dbReference type="EMBL" id="BAAAFZ010000098">
    <property type="protein sequence ID" value="GAA0605095.1"/>
    <property type="molecule type" value="Genomic_DNA"/>
</dbReference>
<dbReference type="Proteomes" id="UP001501588">
    <property type="component" value="Unassembled WGS sequence"/>
</dbReference>
<dbReference type="PRINTS" id="PR01490">
    <property type="entry name" value="RTXTOXIND"/>
</dbReference>
<organism evidence="5 6">
    <name type="scientific">Craurococcus roseus</name>
    <dbReference type="NCBI Taxonomy" id="77585"/>
    <lineage>
        <taxon>Bacteria</taxon>
        <taxon>Pseudomonadati</taxon>
        <taxon>Pseudomonadota</taxon>
        <taxon>Alphaproteobacteria</taxon>
        <taxon>Acetobacterales</taxon>
        <taxon>Acetobacteraceae</taxon>
        <taxon>Craurococcus</taxon>
    </lineage>
</organism>
<dbReference type="InterPro" id="IPR058647">
    <property type="entry name" value="BSH_CzcB-like"/>
</dbReference>
<name>A0ABP3R811_9PROT</name>
<sequence>MGREVTSRRQLFRQEVVEFQQQNRQWGRVVPLQPLPTRLMVWFITGAAAAVIAFLFLAQYARKETVTGYLAPASGTAKVFAPQQGTIGAIYVEQGQRVEEGQPLFSVTTDQIAADGEDVNASILNTLARQKEALLRQMAAEEQRAASERGRLAAQIRNLETGLGYLGAQIAIQKDRIRVVERLVTSGAQLATRGLVSEIEQRRREEALLEQRLNLSTLYQQVTERQNQLTEAQYTLEQLPIVTAEKLQGLRGELSAAEQRTAEINGRRAYVIRAPISGVVSSLQASVGQAAEPRRLQLQIVPGGSALQAELFVPARAIGFVEVGQPVRLLYDAFPYQHYGVYRGRIVRVSQTMLSAPDISAPVTLDGPSYRAVVALDRPDIDAYGKRVPLQPDMLLKADIILEKRTLVDWILNPLLSARIQG</sequence>
<dbReference type="InterPro" id="IPR058982">
    <property type="entry name" value="Beta-barrel_AprE"/>
</dbReference>
<dbReference type="Gene3D" id="2.40.50.100">
    <property type="match status" value="1"/>
</dbReference>
<evidence type="ECO:0000313" key="5">
    <source>
        <dbReference type="EMBL" id="GAA0605095.1"/>
    </source>
</evidence>
<protein>
    <submittedName>
        <fullName evidence="5">HlyD family efflux transporter periplasmic adaptor subunit</fullName>
    </submittedName>
</protein>
<reference evidence="6" key="1">
    <citation type="journal article" date="2019" name="Int. J. Syst. Evol. Microbiol.">
        <title>The Global Catalogue of Microorganisms (GCM) 10K type strain sequencing project: providing services to taxonomists for standard genome sequencing and annotation.</title>
        <authorList>
            <consortium name="The Broad Institute Genomics Platform"/>
            <consortium name="The Broad Institute Genome Sequencing Center for Infectious Disease"/>
            <person name="Wu L."/>
            <person name="Ma J."/>
        </authorList>
    </citation>
    <scope>NUCLEOTIDE SEQUENCE [LARGE SCALE GENOMIC DNA]</scope>
    <source>
        <strain evidence="6">JCM 9933</strain>
    </source>
</reference>
<evidence type="ECO:0000259" key="4">
    <source>
        <dbReference type="Pfam" id="PF26002"/>
    </source>
</evidence>
<dbReference type="Pfam" id="PF26002">
    <property type="entry name" value="Beta-barrel_AprE"/>
    <property type="match status" value="1"/>
</dbReference>
<gene>
    <name evidence="5" type="ORF">GCM10009416_48290</name>
</gene>
<feature type="coiled-coil region" evidence="1">
    <location>
        <begin position="124"/>
        <end position="151"/>
    </location>
</feature>
<evidence type="ECO:0000313" key="6">
    <source>
        <dbReference type="Proteomes" id="UP001501588"/>
    </source>
</evidence>
<keyword evidence="1" id="KW-0175">Coiled coil</keyword>
<keyword evidence="6" id="KW-1185">Reference proteome</keyword>
<keyword evidence="2" id="KW-0812">Transmembrane</keyword>
<dbReference type="RefSeq" id="WP_343898013.1">
    <property type="nucleotide sequence ID" value="NZ_BAAAFZ010000098.1"/>
</dbReference>
<dbReference type="Gene3D" id="2.40.30.170">
    <property type="match status" value="1"/>
</dbReference>
<dbReference type="InterPro" id="IPR011053">
    <property type="entry name" value="Single_hybrid_motif"/>
</dbReference>
<proteinExistence type="predicted"/>
<dbReference type="PANTHER" id="PTHR30386:SF28">
    <property type="entry name" value="EXPORTED PROTEIN"/>
    <property type="match status" value="1"/>
</dbReference>
<accession>A0ABP3R811</accession>
<evidence type="ECO:0000259" key="3">
    <source>
        <dbReference type="Pfam" id="PF25973"/>
    </source>
</evidence>
<feature type="transmembrane region" description="Helical" evidence="2">
    <location>
        <begin position="39"/>
        <end position="58"/>
    </location>
</feature>
<evidence type="ECO:0000256" key="1">
    <source>
        <dbReference type="SAM" id="Coils"/>
    </source>
</evidence>
<dbReference type="SUPFAM" id="SSF51230">
    <property type="entry name" value="Single hybrid motif"/>
    <property type="match status" value="1"/>
</dbReference>
<keyword evidence="2" id="KW-1133">Transmembrane helix</keyword>
<keyword evidence="2" id="KW-0472">Membrane</keyword>
<dbReference type="Pfam" id="PF25973">
    <property type="entry name" value="BSH_CzcB"/>
    <property type="match status" value="1"/>
</dbReference>
<feature type="domain" description="AprE-like beta-barrel" evidence="4">
    <location>
        <begin position="309"/>
        <end position="401"/>
    </location>
</feature>
<dbReference type="PANTHER" id="PTHR30386">
    <property type="entry name" value="MEMBRANE FUSION SUBUNIT OF EMRAB-TOLC MULTIDRUG EFFLUX PUMP"/>
    <property type="match status" value="1"/>
</dbReference>
<evidence type="ECO:0000256" key="2">
    <source>
        <dbReference type="SAM" id="Phobius"/>
    </source>
</evidence>
<dbReference type="InterPro" id="IPR050739">
    <property type="entry name" value="MFP"/>
</dbReference>
<comment type="caution">
    <text evidence="5">The sequence shown here is derived from an EMBL/GenBank/DDBJ whole genome shotgun (WGS) entry which is preliminary data.</text>
</comment>
<feature type="domain" description="CzcB-like barrel-sandwich hybrid" evidence="3">
    <location>
        <begin position="76"/>
        <end position="292"/>
    </location>
</feature>